<reference evidence="2" key="2">
    <citation type="submission" date="2020-11" db="EMBL/GenBank/DDBJ databases">
        <authorList>
            <consortium name="DOE Joint Genome Institute"/>
            <person name="Kuo A."/>
            <person name="Miyauchi S."/>
            <person name="Kiss E."/>
            <person name="Drula E."/>
            <person name="Kohler A."/>
            <person name="Sanchez-Garcia M."/>
            <person name="Andreopoulos B."/>
            <person name="Barry K.W."/>
            <person name="Bonito G."/>
            <person name="Buee M."/>
            <person name="Carver A."/>
            <person name="Chen C."/>
            <person name="Cichocki N."/>
            <person name="Clum A."/>
            <person name="Culley D."/>
            <person name="Crous P.W."/>
            <person name="Fauchery L."/>
            <person name="Girlanda M."/>
            <person name="Hayes R."/>
            <person name="Keri Z."/>
            <person name="Labutti K."/>
            <person name="Lipzen A."/>
            <person name="Lombard V."/>
            <person name="Magnuson J."/>
            <person name="Maillard F."/>
            <person name="Morin E."/>
            <person name="Murat C."/>
            <person name="Nolan M."/>
            <person name="Ohm R."/>
            <person name="Pangilinan J."/>
            <person name="Pereira M."/>
            <person name="Perotto S."/>
            <person name="Peter M."/>
            <person name="Riley R."/>
            <person name="Sitrit Y."/>
            <person name="Stielow B."/>
            <person name="Szollosi G."/>
            <person name="Zifcakova L."/>
            <person name="Stursova M."/>
            <person name="Spatafora J.W."/>
            <person name="Tedersoo L."/>
            <person name="Vaario L.-M."/>
            <person name="Yamada A."/>
            <person name="Yan M."/>
            <person name="Wang P."/>
            <person name="Xu J."/>
            <person name="Bruns T."/>
            <person name="Baldrian P."/>
            <person name="Vilgalys R."/>
            <person name="Henrissat B."/>
            <person name="Grigoriev I.V."/>
            <person name="Hibbett D."/>
            <person name="Nagy L.G."/>
            <person name="Martin F.M."/>
        </authorList>
    </citation>
    <scope>NUCLEOTIDE SEQUENCE</scope>
    <source>
        <strain evidence="2">UH-Tt-Lm1</strain>
    </source>
</reference>
<feature type="compositionally biased region" description="Basic residues" evidence="1">
    <location>
        <begin position="198"/>
        <end position="211"/>
    </location>
</feature>
<evidence type="ECO:0000313" key="2">
    <source>
        <dbReference type="EMBL" id="KAF9793094.1"/>
    </source>
</evidence>
<proteinExistence type="predicted"/>
<feature type="region of interest" description="Disordered" evidence="1">
    <location>
        <begin position="178"/>
        <end position="237"/>
    </location>
</feature>
<name>A0A9P6LCX3_9AGAM</name>
<feature type="region of interest" description="Disordered" evidence="1">
    <location>
        <begin position="1"/>
        <end position="31"/>
    </location>
</feature>
<dbReference type="EMBL" id="WIUZ02000001">
    <property type="protein sequence ID" value="KAF9793094.1"/>
    <property type="molecule type" value="Genomic_DNA"/>
</dbReference>
<sequence>MTPTSSPAPLDARFVLSNRSTPVTPTPRRVRDAGDVMRSPISAQEFSAKKVSRDDSIFKEYRACLKRATTLTTFEWDAENLKGVLVPIPYPLYETGDPVEPLDLPVFLETHHWDRPSCFCAMRGSPRKTQLLTPTWRESLSHGMMCLVCSESECSYFVNVSELLEKYKAQVLSVKDADATEGDTETSGGDILAEAAPKRRKRDLRAGRPKAKGTVASHGIGSSSSHPRPNDHPSVGIASTISNLLGRHGVLQEQFHSEFRVCDYCRRIVCNETSRIDGHICIIEVED</sequence>
<dbReference type="AlphaFoldDB" id="A0A9P6LCX3"/>
<dbReference type="Proteomes" id="UP000736335">
    <property type="component" value="Unassembled WGS sequence"/>
</dbReference>
<evidence type="ECO:0000313" key="3">
    <source>
        <dbReference type="Proteomes" id="UP000736335"/>
    </source>
</evidence>
<organism evidence="2 3">
    <name type="scientific">Thelephora terrestris</name>
    <dbReference type="NCBI Taxonomy" id="56493"/>
    <lineage>
        <taxon>Eukaryota</taxon>
        <taxon>Fungi</taxon>
        <taxon>Dikarya</taxon>
        <taxon>Basidiomycota</taxon>
        <taxon>Agaricomycotina</taxon>
        <taxon>Agaricomycetes</taxon>
        <taxon>Thelephorales</taxon>
        <taxon>Thelephoraceae</taxon>
        <taxon>Thelephora</taxon>
    </lineage>
</organism>
<gene>
    <name evidence="2" type="ORF">BJ322DRAFT_1103529</name>
</gene>
<dbReference type="OrthoDB" id="2757264at2759"/>
<accession>A0A9P6LCX3</accession>
<reference evidence="2" key="1">
    <citation type="journal article" date="2020" name="Nat. Commun.">
        <title>Large-scale genome sequencing of mycorrhizal fungi provides insights into the early evolution of symbiotic traits.</title>
        <authorList>
            <person name="Miyauchi S."/>
            <person name="Kiss E."/>
            <person name="Kuo A."/>
            <person name="Drula E."/>
            <person name="Kohler A."/>
            <person name="Sanchez-Garcia M."/>
            <person name="Morin E."/>
            <person name="Andreopoulos B."/>
            <person name="Barry K.W."/>
            <person name="Bonito G."/>
            <person name="Buee M."/>
            <person name="Carver A."/>
            <person name="Chen C."/>
            <person name="Cichocki N."/>
            <person name="Clum A."/>
            <person name="Culley D."/>
            <person name="Crous P.W."/>
            <person name="Fauchery L."/>
            <person name="Girlanda M."/>
            <person name="Hayes R.D."/>
            <person name="Keri Z."/>
            <person name="LaButti K."/>
            <person name="Lipzen A."/>
            <person name="Lombard V."/>
            <person name="Magnuson J."/>
            <person name="Maillard F."/>
            <person name="Murat C."/>
            <person name="Nolan M."/>
            <person name="Ohm R.A."/>
            <person name="Pangilinan J."/>
            <person name="Pereira M.F."/>
            <person name="Perotto S."/>
            <person name="Peter M."/>
            <person name="Pfister S."/>
            <person name="Riley R."/>
            <person name="Sitrit Y."/>
            <person name="Stielow J.B."/>
            <person name="Szollosi G."/>
            <person name="Zifcakova L."/>
            <person name="Stursova M."/>
            <person name="Spatafora J.W."/>
            <person name="Tedersoo L."/>
            <person name="Vaario L.M."/>
            <person name="Yamada A."/>
            <person name="Yan M."/>
            <person name="Wang P."/>
            <person name="Xu J."/>
            <person name="Bruns T."/>
            <person name="Baldrian P."/>
            <person name="Vilgalys R."/>
            <person name="Dunand C."/>
            <person name="Henrissat B."/>
            <person name="Grigoriev I.V."/>
            <person name="Hibbett D."/>
            <person name="Nagy L.G."/>
            <person name="Martin F.M."/>
        </authorList>
    </citation>
    <scope>NUCLEOTIDE SEQUENCE</scope>
    <source>
        <strain evidence="2">UH-Tt-Lm1</strain>
    </source>
</reference>
<evidence type="ECO:0000256" key="1">
    <source>
        <dbReference type="SAM" id="MobiDB-lite"/>
    </source>
</evidence>
<protein>
    <submittedName>
        <fullName evidence="2">Uncharacterized protein</fullName>
    </submittedName>
</protein>
<keyword evidence="3" id="KW-1185">Reference proteome</keyword>
<comment type="caution">
    <text evidence="2">The sequence shown here is derived from an EMBL/GenBank/DDBJ whole genome shotgun (WGS) entry which is preliminary data.</text>
</comment>